<proteinExistence type="predicted"/>
<feature type="domain" description="DUF4246" evidence="2">
    <location>
        <begin position="105"/>
        <end position="574"/>
    </location>
</feature>
<feature type="compositionally biased region" description="Basic and acidic residues" evidence="1">
    <location>
        <begin position="11"/>
        <end position="30"/>
    </location>
</feature>
<evidence type="ECO:0000259" key="3">
    <source>
        <dbReference type="Pfam" id="PF21666"/>
    </source>
</evidence>
<dbReference type="InterPro" id="IPR025340">
    <property type="entry name" value="DUF4246"/>
</dbReference>
<evidence type="ECO:0000259" key="2">
    <source>
        <dbReference type="Pfam" id="PF14033"/>
    </source>
</evidence>
<sequence length="642" mass="74016">MSMMDLVTPSREIEEGTEKNTENEIPEDRQPTFPHPLDASNTAEPDPLTWREKYLRNFSRTIRSKPNWTEKILDRDLFVKWVRETLEKTLDSDDDKLLSWDHDDIEFSYKELTEAYKKFVDEAKTKPQLYGLEPDIDCVWRSDSLIDEELRKELIDAVATLEDVPENEKDWHPGSNGQVLDLVHPSLWPIIYGRSISLIDGKPIKLPENAIDDDGDSDDSYSKKFCWLPSEFEVGADGTVKIASYINNLSSPEQQKLFYPILERIFQRFVPLFNHVLADLKRGMQDFKRVSSPAGYPSYGDEEIQWLFSSVHKEKFGELLAQFKRGEELTIRLSEFIHVFRDTDEWETDDSDSDDSLENDDSSETSKGVVSREDLEYNHWIEVEGDDTTAPFQVRDMGTLQMNNLWSPPEISGDVMLEGRTAKVIVKLANIILTPENPVYKGGSWHVEAMKNERIISTGIYYYDQENITDSALNFRRTIPGMESFQYQLSQNSNWATVHDMAYKGSAVQKVGSINTQNNRAIAFPNIYQHRLKPFKLINKKKPGYRKILAFFLCDPTDDSIPTSRIVAPQQPEAREHLVDALRMGPLGMLPEEVFRLIVDGLPRAVTRKEAETYRQQLMKERSSFNGTNEAVRGETYHLCEH</sequence>
<dbReference type="InterPro" id="IPR049207">
    <property type="entry name" value="DUF4246_N"/>
</dbReference>
<accession>A0AAV9W578</accession>
<gene>
    <name evidence="4" type="ORF">TWF481_007784</name>
</gene>
<reference evidence="4 5" key="1">
    <citation type="submission" date="2023-08" db="EMBL/GenBank/DDBJ databases">
        <authorList>
            <person name="Palmer J.M."/>
        </authorList>
    </citation>
    <scope>NUCLEOTIDE SEQUENCE [LARGE SCALE GENOMIC DNA]</scope>
    <source>
        <strain evidence="4 5">TWF481</strain>
    </source>
</reference>
<protein>
    <submittedName>
        <fullName evidence="4">Uncharacterized protein</fullName>
    </submittedName>
</protein>
<keyword evidence="5" id="KW-1185">Reference proteome</keyword>
<dbReference type="AlphaFoldDB" id="A0AAV9W578"/>
<feature type="region of interest" description="Disordered" evidence="1">
    <location>
        <begin position="346"/>
        <end position="369"/>
    </location>
</feature>
<dbReference type="Pfam" id="PF21666">
    <property type="entry name" value="DUF4246_N"/>
    <property type="match status" value="1"/>
</dbReference>
<evidence type="ECO:0000313" key="4">
    <source>
        <dbReference type="EMBL" id="KAK6502737.1"/>
    </source>
</evidence>
<comment type="caution">
    <text evidence="4">The sequence shown here is derived from an EMBL/GenBank/DDBJ whole genome shotgun (WGS) entry which is preliminary data.</text>
</comment>
<feature type="domain" description="DUF4246" evidence="3">
    <location>
        <begin position="24"/>
        <end position="84"/>
    </location>
</feature>
<feature type="region of interest" description="Disordered" evidence="1">
    <location>
        <begin position="1"/>
        <end position="44"/>
    </location>
</feature>
<dbReference type="PANTHER" id="PTHR33119">
    <property type="entry name" value="IFI3P"/>
    <property type="match status" value="1"/>
</dbReference>
<feature type="compositionally biased region" description="Acidic residues" evidence="1">
    <location>
        <begin position="346"/>
        <end position="363"/>
    </location>
</feature>
<organism evidence="4 5">
    <name type="scientific">Arthrobotrys musiformis</name>
    <dbReference type="NCBI Taxonomy" id="47236"/>
    <lineage>
        <taxon>Eukaryota</taxon>
        <taxon>Fungi</taxon>
        <taxon>Dikarya</taxon>
        <taxon>Ascomycota</taxon>
        <taxon>Pezizomycotina</taxon>
        <taxon>Orbiliomycetes</taxon>
        <taxon>Orbiliales</taxon>
        <taxon>Orbiliaceae</taxon>
        <taxon>Arthrobotrys</taxon>
    </lineage>
</organism>
<dbReference type="InterPro" id="IPR049192">
    <property type="entry name" value="DUF4246_C"/>
</dbReference>
<name>A0AAV9W578_9PEZI</name>
<dbReference type="Pfam" id="PF14033">
    <property type="entry name" value="DUF4246"/>
    <property type="match status" value="1"/>
</dbReference>
<dbReference type="EMBL" id="JAVHJL010000005">
    <property type="protein sequence ID" value="KAK6502737.1"/>
    <property type="molecule type" value="Genomic_DNA"/>
</dbReference>
<dbReference type="Proteomes" id="UP001370758">
    <property type="component" value="Unassembled WGS sequence"/>
</dbReference>
<dbReference type="PANTHER" id="PTHR33119:SF1">
    <property type="entry name" value="FE2OG DIOXYGENASE DOMAIN-CONTAINING PROTEIN"/>
    <property type="match status" value="1"/>
</dbReference>
<evidence type="ECO:0000256" key="1">
    <source>
        <dbReference type="SAM" id="MobiDB-lite"/>
    </source>
</evidence>
<evidence type="ECO:0000313" key="5">
    <source>
        <dbReference type="Proteomes" id="UP001370758"/>
    </source>
</evidence>